<keyword evidence="3" id="KW-0482">Metalloprotease</keyword>
<keyword evidence="1" id="KW-0812">Transmembrane</keyword>
<evidence type="ECO:0000256" key="1">
    <source>
        <dbReference type="SAM" id="Phobius"/>
    </source>
</evidence>
<comment type="caution">
    <text evidence="3">The sequence shown here is derived from an EMBL/GenBank/DDBJ whole genome shotgun (WGS) entry which is preliminary data.</text>
</comment>
<feature type="domain" description="CAAX prenyl protease 2/Lysostaphin resistance protein A-like" evidence="2">
    <location>
        <begin position="104"/>
        <end position="191"/>
    </location>
</feature>
<name>A0A9D0ZY48_9FIRM</name>
<keyword evidence="1" id="KW-1133">Transmembrane helix</keyword>
<evidence type="ECO:0000313" key="3">
    <source>
        <dbReference type="EMBL" id="HIQ97525.1"/>
    </source>
</evidence>
<keyword evidence="3" id="KW-0378">Hydrolase</keyword>
<dbReference type="GO" id="GO:0004175">
    <property type="term" value="F:endopeptidase activity"/>
    <property type="evidence" value="ECO:0007669"/>
    <property type="project" value="UniProtKB-ARBA"/>
</dbReference>
<evidence type="ECO:0000313" key="4">
    <source>
        <dbReference type="Proteomes" id="UP000886886"/>
    </source>
</evidence>
<feature type="transmembrane region" description="Helical" evidence="1">
    <location>
        <begin position="20"/>
        <end position="44"/>
    </location>
</feature>
<dbReference type="GO" id="GO:0080120">
    <property type="term" value="P:CAAX-box protein maturation"/>
    <property type="evidence" value="ECO:0007669"/>
    <property type="project" value="UniProtKB-ARBA"/>
</dbReference>
<reference evidence="3" key="2">
    <citation type="journal article" date="2021" name="PeerJ">
        <title>Extensive microbial diversity within the chicken gut microbiome revealed by metagenomics and culture.</title>
        <authorList>
            <person name="Gilroy R."/>
            <person name="Ravi A."/>
            <person name="Getino M."/>
            <person name="Pursley I."/>
            <person name="Horton D.L."/>
            <person name="Alikhan N.F."/>
            <person name="Baker D."/>
            <person name="Gharbi K."/>
            <person name="Hall N."/>
            <person name="Watson M."/>
            <person name="Adriaenssens E.M."/>
            <person name="Foster-Nyarko E."/>
            <person name="Jarju S."/>
            <person name="Secka A."/>
            <person name="Antonio M."/>
            <person name="Oren A."/>
            <person name="Chaudhuri R.R."/>
            <person name="La Ragione R."/>
            <person name="Hildebrand F."/>
            <person name="Pallen M.J."/>
        </authorList>
    </citation>
    <scope>NUCLEOTIDE SEQUENCE</scope>
    <source>
        <strain evidence="3">ChiSjej3B21-11622</strain>
    </source>
</reference>
<dbReference type="PANTHER" id="PTHR36435:SF1">
    <property type="entry name" value="CAAX AMINO TERMINAL PROTEASE FAMILY PROTEIN"/>
    <property type="match status" value="1"/>
</dbReference>
<protein>
    <submittedName>
        <fullName evidence="3">CPBP family intramembrane metalloprotease</fullName>
    </submittedName>
</protein>
<dbReference type="Proteomes" id="UP000886886">
    <property type="component" value="Unassembled WGS sequence"/>
</dbReference>
<dbReference type="InterPro" id="IPR003675">
    <property type="entry name" value="Rce1/LyrA-like_dom"/>
</dbReference>
<dbReference type="Pfam" id="PF02517">
    <property type="entry name" value="Rce1-like"/>
    <property type="match status" value="1"/>
</dbReference>
<gene>
    <name evidence="3" type="ORF">IAB26_13330</name>
</gene>
<dbReference type="EMBL" id="DVFT01000197">
    <property type="protein sequence ID" value="HIQ97525.1"/>
    <property type="molecule type" value="Genomic_DNA"/>
</dbReference>
<reference evidence="3" key="1">
    <citation type="submission" date="2020-10" db="EMBL/GenBank/DDBJ databases">
        <authorList>
            <person name="Gilroy R."/>
        </authorList>
    </citation>
    <scope>NUCLEOTIDE SEQUENCE</scope>
    <source>
        <strain evidence="3">ChiSjej3B21-11622</strain>
    </source>
</reference>
<keyword evidence="3" id="KW-0645">Protease</keyword>
<proteinExistence type="predicted"/>
<sequence>MTGIAGLFTPLLAHMLVLQLVALLCSSWMDAASMTTLAALILCLPMYRQVKKEDPQSKIKNIPSLLIPFVLGVAGNLLGSWLMDAAGMYDNFSNASQEALYDSSLWIQIAGLGILVPITEELIFRGLIERRASKRWGAAAGIFLSAALFSVYHGNMIQMVYAFPMGLLLGWSYWKWDNLTAPILLHVGANLCGVVMQFLHP</sequence>
<organism evidence="3 4">
    <name type="scientific">Candidatus Limivivens merdigallinarum</name>
    <dbReference type="NCBI Taxonomy" id="2840859"/>
    <lineage>
        <taxon>Bacteria</taxon>
        <taxon>Bacillati</taxon>
        <taxon>Bacillota</taxon>
        <taxon>Clostridia</taxon>
        <taxon>Lachnospirales</taxon>
        <taxon>Lachnospiraceae</taxon>
        <taxon>Lachnospiraceae incertae sedis</taxon>
        <taxon>Candidatus Limivivens</taxon>
    </lineage>
</organism>
<feature type="transmembrane region" description="Helical" evidence="1">
    <location>
        <begin position="103"/>
        <end position="124"/>
    </location>
</feature>
<accession>A0A9D0ZY48</accession>
<dbReference type="AlphaFoldDB" id="A0A9D0ZY48"/>
<feature type="transmembrane region" description="Helical" evidence="1">
    <location>
        <begin position="183"/>
        <end position="200"/>
    </location>
</feature>
<dbReference type="PANTHER" id="PTHR36435">
    <property type="entry name" value="SLR1288 PROTEIN"/>
    <property type="match status" value="1"/>
</dbReference>
<dbReference type="InterPro" id="IPR052710">
    <property type="entry name" value="CAAX_protease"/>
</dbReference>
<dbReference type="GO" id="GO:0008237">
    <property type="term" value="F:metallopeptidase activity"/>
    <property type="evidence" value="ECO:0007669"/>
    <property type="project" value="UniProtKB-KW"/>
</dbReference>
<keyword evidence="1" id="KW-0472">Membrane</keyword>
<evidence type="ECO:0000259" key="2">
    <source>
        <dbReference type="Pfam" id="PF02517"/>
    </source>
</evidence>
<feature type="transmembrane region" description="Helical" evidence="1">
    <location>
        <begin position="65"/>
        <end position="83"/>
    </location>
</feature>
<feature type="transmembrane region" description="Helical" evidence="1">
    <location>
        <begin position="136"/>
        <end position="153"/>
    </location>
</feature>